<proteinExistence type="predicted"/>
<keyword evidence="3" id="KW-1185">Reference proteome</keyword>
<feature type="region of interest" description="Disordered" evidence="1">
    <location>
        <begin position="1"/>
        <end position="30"/>
    </location>
</feature>
<dbReference type="Gene3D" id="2.60.40.10">
    <property type="entry name" value="Immunoglobulins"/>
    <property type="match status" value="1"/>
</dbReference>
<organism evidence="2 3">
    <name type="scientific">Archangium gephyra</name>
    <dbReference type="NCBI Taxonomy" id="48"/>
    <lineage>
        <taxon>Bacteria</taxon>
        <taxon>Pseudomonadati</taxon>
        <taxon>Myxococcota</taxon>
        <taxon>Myxococcia</taxon>
        <taxon>Myxococcales</taxon>
        <taxon>Cystobacterineae</taxon>
        <taxon>Archangiaceae</taxon>
        <taxon>Archangium</taxon>
    </lineage>
</organism>
<dbReference type="InterPro" id="IPR036116">
    <property type="entry name" value="FN3_sf"/>
</dbReference>
<evidence type="ECO:0000256" key="1">
    <source>
        <dbReference type="SAM" id="MobiDB-lite"/>
    </source>
</evidence>
<dbReference type="Proteomes" id="UP000256345">
    <property type="component" value="Unassembled WGS sequence"/>
</dbReference>
<dbReference type="RefSeq" id="WP_047856711.1">
    <property type="nucleotide sequence ID" value="NZ_CP011509.1"/>
</dbReference>
<dbReference type="EMBL" id="QUMU01000008">
    <property type="protein sequence ID" value="REG28693.1"/>
    <property type="molecule type" value="Genomic_DNA"/>
</dbReference>
<sequence length="91" mass="10333">MATASKPFKTQERVSDVTPRWKDNSQGEDGFILERSPSVQPYDFREVGRVGTNVTSFVNTQVPRRSYSYRIRAYKGTSFSGYSNLDSATVR</sequence>
<reference evidence="2 3" key="1">
    <citation type="submission" date="2018-08" db="EMBL/GenBank/DDBJ databases">
        <title>Genomic Encyclopedia of Archaeal and Bacterial Type Strains, Phase II (KMG-II): from individual species to whole genera.</title>
        <authorList>
            <person name="Goeker M."/>
        </authorList>
    </citation>
    <scope>NUCLEOTIDE SEQUENCE [LARGE SCALE GENOMIC DNA]</scope>
    <source>
        <strain evidence="2 3">DSM 2261</strain>
    </source>
</reference>
<gene>
    <name evidence="2" type="ORF">ATI61_108233</name>
</gene>
<feature type="compositionally biased region" description="Basic and acidic residues" evidence="1">
    <location>
        <begin position="9"/>
        <end position="25"/>
    </location>
</feature>
<dbReference type="SUPFAM" id="SSF49265">
    <property type="entry name" value="Fibronectin type III"/>
    <property type="match status" value="1"/>
</dbReference>
<evidence type="ECO:0008006" key="4">
    <source>
        <dbReference type="Google" id="ProtNLM"/>
    </source>
</evidence>
<evidence type="ECO:0000313" key="2">
    <source>
        <dbReference type="EMBL" id="REG28693.1"/>
    </source>
</evidence>
<evidence type="ECO:0000313" key="3">
    <source>
        <dbReference type="Proteomes" id="UP000256345"/>
    </source>
</evidence>
<protein>
    <recommendedName>
        <fullName evidence="4">Fibronectin type-III domain-containing protein</fullName>
    </recommendedName>
</protein>
<dbReference type="InterPro" id="IPR013783">
    <property type="entry name" value="Ig-like_fold"/>
</dbReference>
<comment type="caution">
    <text evidence="2">The sequence shown here is derived from an EMBL/GenBank/DDBJ whole genome shotgun (WGS) entry which is preliminary data.</text>
</comment>
<name>A0ABX9JWU7_9BACT</name>
<accession>A0ABX9JWU7</accession>